<keyword evidence="1" id="KW-0472">Membrane</keyword>
<dbReference type="EMBL" id="KZ826035">
    <property type="protein sequence ID" value="PYH89330.1"/>
    <property type="molecule type" value="Genomic_DNA"/>
</dbReference>
<dbReference type="STRING" id="1448320.A0A319CWV9"/>
<dbReference type="Proteomes" id="UP000247810">
    <property type="component" value="Unassembled WGS sequence"/>
</dbReference>
<feature type="transmembrane region" description="Helical" evidence="1">
    <location>
        <begin position="117"/>
        <end position="138"/>
    </location>
</feature>
<name>A0A319CWV9_9EURO</name>
<dbReference type="PANTHER" id="PTHR39614">
    <property type="entry name" value="INTEGRAL MEMBRANE PROTEIN"/>
    <property type="match status" value="1"/>
</dbReference>
<accession>A0A319CWV9</accession>
<dbReference type="InterPro" id="IPR049326">
    <property type="entry name" value="Rhodopsin_dom_fungi"/>
</dbReference>
<keyword evidence="4" id="KW-1185">Reference proteome</keyword>
<protein>
    <recommendedName>
        <fullName evidence="2">Rhodopsin domain-containing protein</fullName>
    </recommendedName>
</protein>
<evidence type="ECO:0000313" key="3">
    <source>
        <dbReference type="EMBL" id="PYH89330.1"/>
    </source>
</evidence>
<feature type="transmembrane region" description="Helical" evidence="1">
    <location>
        <begin position="160"/>
        <end position="185"/>
    </location>
</feature>
<dbReference type="AlphaFoldDB" id="A0A319CWV9"/>
<feature type="domain" description="Rhodopsin" evidence="2">
    <location>
        <begin position="40"/>
        <end position="188"/>
    </location>
</feature>
<organism evidence="3 4">
    <name type="scientific">Aspergillus ellipticus CBS 707.79</name>
    <dbReference type="NCBI Taxonomy" id="1448320"/>
    <lineage>
        <taxon>Eukaryota</taxon>
        <taxon>Fungi</taxon>
        <taxon>Dikarya</taxon>
        <taxon>Ascomycota</taxon>
        <taxon>Pezizomycotina</taxon>
        <taxon>Eurotiomycetes</taxon>
        <taxon>Eurotiomycetidae</taxon>
        <taxon>Eurotiales</taxon>
        <taxon>Aspergillaceae</taxon>
        <taxon>Aspergillus</taxon>
        <taxon>Aspergillus subgen. Circumdati</taxon>
    </lineage>
</organism>
<feature type="transmembrane region" description="Helical" evidence="1">
    <location>
        <begin position="88"/>
        <end position="105"/>
    </location>
</feature>
<dbReference type="Pfam" id="PF20684">
    <property type="entry name" value="Fung_rhodopsin"/>
    <property type="match status" value="1"/>
</dbReference>
<dbReference type="PANTHER" id="PTHR39614:SF2">
    <property type="entry name" value="INTEGRAL MEMBRANE PROTEIN"/>
    <property type="match status" value="1"/>
</dbReference>
<dbReference type="OrthoDB" id="3918601at2759"/>
<reference evidence="3 4" key="1">
    <citation type="submission" date="2018-02" db="EMBL/GenBank/DDBJ databases">
        <title>The genomes of Aspergillus section Nigri reveals drivers in fungal speciation.</title>
        <authorList>
            <consortium name="DOE Joint Genome Institute"/>
            <person name="Vesth T.C."/>
            <person name="Nybo J."/>
            <person name="Theobald S."/>
            <person name="Brandl J."/>
            <person name="Frisvad J.C."/>
            <person name="Nielsen K.F."/>
            <person name="Lyhne E.K."/>
            <person name="Kogle M.E."/>
            <person name="Kuo A."/>
            <person name="Riley R."/>
            <person name="Clum A."/>
            <person name="Nolan M."/>
            <person name="Lipzen A."/>
            <person name="Salamov A."/>
            <person name="Henrissat B."/>
            <person name="Wiebenga A."/>
            <person name="De vries R.P."/>
            <person name="Grigoriev I.V."/>
            <person name="Mortensen U.H."/>
            <person name="Andersen M.R."/>
            <person name="Baker S.E."/>
        </authorList>
    </citation>
    <scope>NUCLEOTIDE SEQUENCE [LARGE SCALE GENOMIC DNA]</scope>
    <source>
        <strain evidence="3 4">CBS 707.79</strain>
    </source>
</reference>
<evidence type="ECO:0000259" key="2">
    <source>
        <dbReference type="Pfam" id="PF20684"/>
    </source>
</evidence>
<gene>
    <name evidence="3" type="ORF">BO71DRAFT_423081</name>
</gene>
<keyword evidence="1" id="KW-1133">Transmembrane helix</keyword>
<dbReference type="VEuPathDB" id="FungiDB:BO71DRAFT_423081"/>
<keyword evidence="1" id="KW-0812">Transmembrane</keyword>
<evidence type="ECO:0000313" key="4">
    <source>
        <dbReference type="Proteomes" id="UP000247810"/>
    </source>
</evidence>
<evidence type="ECO:0000256" key="1">
    <source>
        <dbReference type="SAM" id="Phobius"/>
    </source>
</evidence>
<proteinExistence type="predicted"/>
<sequence>MKLPLRVLSLPHPLQMRAIDTRAHYPDTQILPDHVAEIAIATLYLMVLGIAQSDVIFQATTQGYGKRESALNAHEINYIEKIIYASDLLYVLALSLAKISVLQLLSKLTVNKLHKKICLWSIILVTVWTIPVFFTLAFRCGVPSPWKPKDGQCIEISTQFIFWAAITPIDIITELITCILPIYVVKPLVLCVSLMTACIPCLKPFLDAFDSGMLNVAIRNRLAGTNSNSYSNSYALASMGRGLKESTTLSRYVKDEIEGLGTSAAAFAVTAPLDREERGGREPDMSIQRTDQWSVREEYVDVDPKEEREGSEVNGLPNVIGGKLWTPCTNAAPC</sequence>